<evidence type="ECO:0000256" key="12">
    <source>
        <dbReference type="ARBA" id="ARBA00077136"/>
    </source>
</evidence>
<evidence type="ECO:0000256" key="7">
    <source>
        <dbReference type="ARBA" id="ARBA00051538"/>
    </source>
</evidence>
<evidence type="ECO:0000256" key="13">
    <source>
        <dbReference type="ARBA" id="ARBA00077165"/>
    </source>
</evidence>
<evidence type="ECO:0000256" key="11">
    <source>
        <dbReference type="ARBA" id="ARBA00074372"/>
    </source>
</evidence>
<evidence type="ECO:0000256" key="14">
    <source>
        <dbReference type="ARBA" id="ARBA00083640"/>
    </source>
</evidence>
<keyword evidence="3 15" id="KW-0808">Transferase</keyword>
<dbReference type="HAMAP" id="MF_00688">
    <property type="entry name" value="Leu_Phe_trans"/>
    <property type="match status" value="1"/>
</dbReference>
<dbReference type="Gene3D" id="3.40.630.70">
    <property type="entry name" value="Leucyl/phenylalanyl-tRNA-protein transferase, C-terminal domain"/>
    <property type="match status" value="1"/>
</dbReference>
<accession>A0A4U8WFL6</accession>
<keyword evidence="4 15" id="KW-0012">Acyltransferase</keyword>
<dbReference type="NCBIfam" id="TIGR00667">
    <property type="entry name" value="aat"/>
    <property type="match status" value="1"/>
</dbReference>
<dbReference type="GO" id="GO:0008914">
    <property type="term" value="F:leucyl-tRNA--protein transferase activity"/>
    <property type="evidence" value="ECO:0007669"/>
    <property type="project" value="UniProtKB-UniRule"/>
</dbReference>
<evidence type="ECO:0000256" key="2">
    <source>
        <dbReference type="ARBA" id="ARBA00022490"/>
    </source>
</evidence>
<evidence type="ECO:0000256" key="1">
    <source>
        <dbReference type="ARBA" id="ARBA00004496"/>
    </source>
</evidence>
<comment type="function">
    <text evidence="8 15">Functions in the N-end rule pathway of protein degradation where it conjugates Leu, Phe and, less efficiently, Met from aminoacyl-tRNAs to the N-termini of proteins containing an N-terminal arginine or lysine.</text>
</comment>
<comment type="catalytic activity">
    <reaction evidence="7 15">
        <text>N-terminal L-lysyl-[protein] + L-leucyl-tRNA(Leu) = N-terminal L-leucyl-L-lysyl-[protein] + tRNA(Leu) + H(+)</text>
        <dbReference type="Rhea" id="RHEA:12340"/>
        <dbReference type="Rhea" id="RHEA-COMP:9613"/>
        <dbReference type="Rhea" id="RHEA-COMP:9622"/>
        <dbReference type="Rhea" id="RHEA-COMP:12670"/>
        <dbReference type="Rhea" id="RHEA-COMP:12671"/>
        <dbReference type="ChEBI" id="CHEBI:15378"/>
        <dbReference type="ChEBI" id="CHEBI:65249"/>
        <dbReference type="ChEBI" id="CHEBI:78442"/>
        <dbReference type="ChEBI" id="CHEBI:78494"/>
        <dbReference type="ChEBI" id="CHEBI:133043"/>
        <dbReference type="EC" id="2.3.2.6"/>
    </reaction>
</comment>
<proteinExistence type="inferred from homology"/>
<sequence>MKAGFFLLMVRLNKNEISFPDPAIYDGHEGIIAFGGDLSVERIWFAYQNGIFPWFNPEEEILWWCPDPRFVLFPDELKVSKSMQKVLARNIFTITENQNFDEVIYNCSIIRRKDQDGTWLSEDLMDSFKQLHHYGLAKSVEVWLDGDLVGGLYGLQVGNIFCGESMFSKVSNASKAGFIHFVQQHAGDFTLIDCQSHTHHLESLGARMISKKDFLNILHQHKK</sequence>
<evidence type="ECO:0000256" key="15">
    <source>
        <dbReference type="HAMAP-Rule" id="MF_00688"/>
    </source>
</evidence>
<dbReference type="InterPro" id="IPR016181">
    <property type="entry name" value="Acyl_CoA_acyltransferase"/>
</dbReference>
<dbReference type="InterPro" id="IPR004616">
    <property type="entry name" value="Leu/Phe-tRNA_Trfase"/>
</dbReference>
<dbReference type="PANTHER" id="PTHR30098:SF2">
    <property type="entry name" value="LEUCYL_PHENYLALANYL-TRNA--PROTEIN TRANSFERASE"/>
    <property type="match status" value="1"/>
</dbReference>
<evidence type="ECO:0000256" key="10">
    <source>
        <dbReference type="ARBA" id="ARBA00066767"/>
    </source>
</evidence>
<organism evidence="16 17">
    <name type="scientific">Chryseobacterium taihuense</name>
    <dbReference type="NCBI Taxonomy" id="1141221"/>
    <lineage>
        <taxon>Bacteria</taxon>
        <taxon>Pseudomonadati</taxon>
        <taxon>Bacteroidota</taxon>
        <taxon>Flavobacteriia</taxon>
        <taxon>Flavobacteriales</taxon>
        <taxon>Weeksellaceae</taxon>
        <taxon>Chryseobacterium group</taxon>
        <taxon>Chryseobacterium</taxon>
    </lineage>
</organism>
<dbReference type="Gene3D" id="3.30.70.3550">
    <property type="entry name" value="Leucyl/phenylalanyl-tRNA-protein transferase, N-terminal domain"/>
    <property type="match status" value="1"/>
</dbReference>
<dbReference type="GO" id="GO:0005737">
    <property type="term" value="C:cytoplasm"/>
    <property type="evidence" value="ECO:0007669"/>
    <property type="project" value="UniProtKB-SubCell"/>
</dbReference>
<evidence type="ECO:0000256" key="6">
    <source>
        <dbReference type="ARBA" id="ARBA00050652"/>
    </source>
</evidence>
<evidence type="ECO:0000256" key="9">
    <source>
        <dbReference type="ARBA" id="ARBA00061535"/>
    </source>
</evidence>
<dbReference type="KEGG" id="ctai:NCTC12078_02553"/>
<dbReference type="Pfam" id="PF03588">
    <property type="entry name" value="Leu_Phe_trans"/>
    <property type="match status" value="1"/>
</dbReference>
<dbReference type="Proteomes" id="UP000290013">
    <property type="component" value="Chromosome"/>
</dbReference>
<dbReference type="SUPFAM" id="SSF55729">
    <property type="entry name" value="Acyl-CoA N-acyltransferases (Nat)"/>
    <property type="match status" value="1"/>
</dbReference>
<evidence type="ECO:0000256" key="5">
    <source>
        <dbReference type="ARBA" id="ARBA00050607"/>
    </source>
</evidence>
<dbReference type="FunFam" id="3.30.70.3550:FF:000001">
    <property type="entry name" value="Leucyl/phenylalanyl-tRNA--protein transferase"/>
    <property type="match status" value="1"/>
</dbReference>
<comment type="catalytic activity">
    <reaction evidence="5 15">
        <text>L-phenylalanyl-tRNA(Phe) + an N-terminal L-alpha-aminoacyl-[protein] = an N-terminal L-phenylalanyl-L-alpha-aminoacyl-[protein] + tRNA(Phe)</text>
        <dbReference type="Rhea" id="RHEA:43632"/>
        <dbReference type="Rhea" id="RHEA-COMP:9668"/>
        <dbReference type="Rhea" id="RHEA-COMP:9699"/>
        <dbReference type="Rhea" id="RHEA-COMP:10636"/>
        <dbReference type="Rhea" id="RHEA-COMP:10637"/>
        <dbReference type="ChEBI" id="CHEBI:78442"/>
        <dbReference type="ChEBI" id="CHEBI:78531"/>
        <dbReference type="ChEBI" id="CHEBI:78597"/>
        <dbReference type="ChEBI" id="CHEBI:83561"/>
        <dbReference type="EC" id="2.3.2.6"/>
    </reaction>
</comment>
<dbReference type="AlphaFoldDB" id="A0A4U8WFL6"/>
<keyword evidence="2 15" id="KW-0963">Cytoplasm</keyword>
<gene>
    <name evidence="15 16" type="primary">aat</name>
    <name evidence="16" type="ORF">NCTC12078_02553</name>
</gene>
<dbReference type="EC" id="2.3.2.6" evidence="10 15"/>
<evidence type="ECO:0000256" key="4">
    <source>
        <dbReference type="ARBA" id="ARBA00023315"/>
    </source>
</evidence>
<comment type="subcellular location">
    <subcellularLocation>
        <location evidence="1 15">Cytoplasm</location>
    </subcellularLocation>
</comment>
<dbReference type="InterPro" id="IPR042221">
    <property type="entry name" value="Leu/Phe-tRNA_Trfase_N"/>
</dbReference>
<name>A0A4U8WFL6_9FLAO</name>
<comment type="catalytic activity">
    <reaction evidence="6 15">
        <text>N-terminal L-arginyl-[protein] + L-leucyl-tRNA(Leu) = N-terminal L-leucyl-L-arginyl-[protein] + tRNA(Leu) + H(+)</text>
        <dbReference type="Rhea" id="RHEA:50416"/>
        <dbReference type="Rhea" id="RHEA-COMP:9613"/>
        <dbReference type="Rhea" id="RHEA-COMP:9622"/>
        <dbReference type="Rhea" id="RHEA-COMP:12672"/>
        <dbReference type="Rhea" id="RHEA-COMP:12673"/>
        <dbReference type="ChEBI" id="CHEBI:15378"/>
        <dbReference type="ChEBI" id="CHEBI:64719"/>
        <dbReference type="ChEBI" id="CHEBI:78442"/>
        <dbReference type="ChEBI" id="CHEBI:78494"/>
        <dbReference type="ChEBI" id="CHEBI:133044"/>
        <dbReference type="EC" id="2.3.2.6"/>
    </reaction>
</comment>
<protein>
    <recommendedName>
        <fullName evidence="11 15">Leucyl/phenylalanyl-tRNA--protein transferase</fullName>
        <ecNumber evidence="10 15">2.3.2.6</ecNumber>
    </recommendedName>
    <alternativeName>
        <fullName evidence="12 15">L/F-transferase</fullName>
    </alternativeName>
    <alternativeName>
        <fullName evidence="13 15">Leucyltransferase</fullName>
    </alternativeName>
    <alternativeName>
        <fullName evidence="14 15">Phenyalanyltransferase</fullName>
    </alternativeName>
</protein>
<evidence type="ECO:0000313" key="16">
    <source>
        <dbReference type="EMBL" id="VFB04526.1"/>
    </source>
</evidence>
<evidence type="ECO:0000256" key="3">
    <source>
        <dbReference type="ARBA" id="ARBA00022679"/>
    </source>
</evidence>
<comment type="similarity">
    <text evidence="9 15">Belongs to the L/F-transferase family.</text>
</comment>
<dbReference type="EMBL" id="LR215974">
    <property type="protein sequence ID" value="VFB04526.1"/>
    <property type="molecule type" value="Genomic_DNA"/>
</dbReference>
<evidence type="ECO:0000256" key="8">
    <source>
        <dbReference type="ARBA" id="ARBA00054043"/>
    </source>
</evidence>
<evidence type="ECO:0000313" key="17">
    <source>
        <dbReference type="Proteomes" id="UP000290013"/>
    </source>
</evidence>
<dbReference type="GO" id="GO:0030163">
    <property type="term" value="P:protein catabolic process"/>
    <property type="evidence" value="ECO:0007669"/>
    <property type="project" value="UniProtKB-UniRule"/>
</dbReference>
<dbReference type="InterPro" id="IPR042203">
    <property type="entry name" value="Leu/Phe-tRNA_Trfase_C"/>
</dbReference>
<dbReference type="PANTHER" id="PTHR30098">
    <property type="entry name" value="LEUCYL/PHENYLALANYL-TRNA--PROTEIN TRANSFERASE"/>
    <property type="match status" value="1"/>
</dbReference>
<reference evidence="16 17" key="1">
    <citation type="submission" date="2019-02" db="EMBL/GenBank/DDBJ databases">
        <authorList>
            <consortium name="Pathogen Informatics"/>
        </authorList>
    </citation>
    <scope>NUCLEOTIDE SEQUENCE [LARGE SCALE GENOMIC DNA]</scope>
    <source>
        <strain evidence="16 17">3012STDY6944375</strain>
    </source>
</reference>